<dbReference type="SUPFAM" id="SSF64182">
    <property type="entry name" value="DHH phosphoesterases"/>
    <property type="match status" value="1"/>
</dbReference>
<dbReference type="InterPro" id="IPR001667">
    <property type="entry name" value="DDH_dom"/>
</dbReference>
<dbReference type="EMBL" id="PEZW01000009">
    <property type="protein sequence ID" value="PIS07876.1"/>
    <property type="molecule type" value="Genomic_DNA"/>
</dbReference>
<dbReference type="Pfam" id="PF01368">
    <property type="entry name" value="DHH"/>
    <property type="match status" value="1"/>
</dbReference>
<keyword evidence="4" id="KW-0378">Hydrolase</keyword>
<dbReference type="Pfam" id="PF02272">
    <property type="entry name" value="DHHA1"/>
    <property type="match status" value="1"/>
</dbReference>
<dbReference type="GO" id="GO:0003676">
    <property type="term" value="F:nucleic acid binding"/>
    <property type="evidence" value="ECO:0007669"/>
    <property type="project" value="InterPro"/>
</dbReference>
<dbReference type="Proteomes" id="UP000231382">
    <property type="component" value="Unassembled WGS sequence"/>
</dbReference>
<dbReference type="Gene3D" id="3.10.310.30">
    <property type="match status" value="1"/>
</dbReference>
<dbReference type="InterPro" id="IPR003156">
    <property type="entry name" value="DHHA1_dom"/>
</dbReference>
<keyword evidence="3" id="KW-0540">Nuclease</keyword>
<evidence type="ECO:0000259" key="7">
    <source>
        <dbReference type="Pfam" id="PF02272"/>
    </source>
</evidence>
<organism evidence="9 10">
    <name type="scientific">Candidatus Berkelbacteria bacterium CG10_big_fil_rev_8_21_14_0_10_43_13</name>
    <dbReference type="NCBI Taxonomy" id="1974514"/>
    <lineage>
        <taxon>Bacteria</taxon>
        <taxon>Candidatus Berkelbacteria</taxon>
    </lineage>
</organism>
<dbReference type="GO" id="GO:0006310">
    <property type="term" value="P:DNA recombination"/>
    <property type="evidence" value="ECO:0007669"/>
    <property type="project" value="InterPro"/>
</dbReference>
<dbReference type="AlphaFoldDB" id="A0A2H0W712"/>
<evidence type="ECO:0000313" key="9">
    <source>
        <dbReference type="EMBL" id="PIS07876.1"/>
    </source>
</evidence>
<feature type="domain" description="RecJ OB" evidence="8">
    <location>
        <begin position="447"/>
        <end position="553"/>
    </location>
</feature>
<dbReference type="PANTHER" id="PTHR30255">
    <property type="entry name" value="SINGLE-STRANDED-DNA-SPECIFIC EXONUCLEASE RECJ"/>
    <property type="match status" value="1"/>
</dbReference>
<feature type="domain" description="DDH" evidence="6">
    <location>
        <begin position="71"/>
        <end position="220"/>
    </location>
</feature>
<sequence>MPEWKVKKRQFDDLLDQLLFNRGVIQLETDEEAKKRFFNPDFNKDLHDPFLMKNLEKAVDRIKLAYDNKTKIGIFSDYDADGVPGAALFSRALKKIGIDHEVYIPSRDDGYGLSKVGLDLLKSKKCELVITIDLGIRSFAEANYAREIGIDLIITDHHLPDNKTPEAFLVINPKQKGDKYPDKDLCGCAVAFKLIQGLGKIFPDNIDEKFLKWNLDLVAISTISDVVALKNENRIIALFGLLVMRKTKNLGLAELIRIANLDAENIGAYHVGFQIGPRINAPGRMGKATKSFELLVTDDPAEAKELAKWLNSENESRQAAMDKVEKEATKYIEENNLMADKIIIVRGDWPKGVIGPTASRMVEKYNRPIILFAEEGVMLVGSSRSVSGVNIVDILTLAKDLLEKFGGHAGAAGLSMKTVNWTKFQKLIAKIGKENIKDSDLVKKIKIDAEVKLSEMSRKLYEKVLHFEPFGMGNPRPAFMTEKVNFENIRFVGRDQNHFQAKAVDQNDRIKLIHFFFPYDKSMISEDKKYDLAFTLNLDEWNGQSELCLHIIDIKIHSK</sequence>
<dbReference type="InterPro" id="IPR038763">
    <property type="entry name" value="DHH_sf"/>
</dbReference>
<evidence type="ECO:0000259" key="8">
    <source>
        <dbReference type="Pfam" id="PF17768"/>
    </source>
</evidence>
<evidence type="ECO:0000256" key="1">
    <source>
        <dbReference type="ARBA" id="ARBA00005915"/>
    </source>
</evidence>
<dbReference type="NCBIfam" id="TIGR00644">
    <property type="entry name" value="recJ"/>
    <property type="match status" value="1"/>
</dbReference>
<evidence type="ECO:0000256" key="5">
    <source>
        <dbReference type="ARBA" id="ARBA00022839"/>
    </source>
</evidence>
<evidence type="ECO:0000256" key="3">
    <source>
        <dbReference type="ARBA" id="ARBA00022722"/>
    </source>
</evidence>
<dbReference type="GO" id="GO:0008409">
    <property type="term" value="F:5'-3' exonuclease activity"/>
    <property type="evidence" value="ECO:0007669"/>
    <property type="project" value="InterPro"/>
</dbReference>
<dbReference type="Pfam" id="PF17768">
    <property type="entry name" value="RecJ_OB"/>
    <property type="match status" value="1"/>
</dbReference>
<proteinExistence type="inferred from homology"/>
<dbReference type="PANTHER" id="PTHR30255:SF2">
    <property type="entry name" value="SINGLE-STRANDED-DNA-SPECIFIC EXONUCLEASE RECJ"/>
    <property type="match status" value="1"/>
</dbReference>
<keyword evidence="5 9" id="KW-0269">Exonuclease</keyword>
<comment type="similarity">
    <text evidence="1">Belongs to the RecJ family.</text>
</comment>
<evidence type="ECO:0000259" key="6">
    <source>
        <dbReference type="Pfam" id="PF01368"/>
    </source>
</evidence>
<evidence type="ECO:0000256" key="4">
    <source>
        <dbReference type="ARBA" id="ARBA00022801"/>
    </source>
</evidence>
<dbReference type="Gene3D" id="3.90.1640.30">
    <property type="match status" value="1"/>
</dbReference>
<dbReference type="GO" id="GO:0006281">
    <property type="term" value="P:DNA repair"/>
    <property type="evidence" value="ECO:0007669"/>
    <property type="project" value="InterPro"/>
</dbReference>
<gene>
    <name evidence="9" type="primary">recJ</name>
    <name evidence="9" type="ORF">COT78_01430</name>
</gene>
<name>A0A2H0W712_9BACT</name>
<comment type="caution">
    <text evidence="9">The sequence shown here is derived from an EMBL/GenBank/DDBJ whole genome shotgun (WGS) entry which is preliminary data.</text>
</comment>
<feature type="domain" description="DHHA1" evidence="7">
    <location>
        <begin position="342"/>
        <end position="431"/>
    </location>
</feature>
<dbReference type="InterPro" id="IPR004610">
    <property type="entry name" value="RecJ"/>
</dbReference>
<dbReference type="InterPro" id="IPR041122">
    <property type="entry name" value="RecJ_OB"/>
</dbReference>
<protein>
    <recommendedName>
        <fullName evidence="2">Single-stranded-DNA-specific exonuclease RecJ</fullName>
    </recommendedName>
</protein>
<evidence type="ECO:0000313" key="10">
    <source>
        <dbReference type="Proteomes" id="UP000231382"/>
    </source>
</evidence>
<reference evidence="10" key="1">
    <citation type="submission" date="2017-09" db="EMBL/GenBank/DDBJ databases">
        <title>Depth-based differentiation of microbial function through sediment-hosted aquifers and enrichment of novel symbionts in the deep terrestrial subsurface.</title>
        <authorList>
            <person name="Probst A.J."/>
            <person name="Ladd B."/>
            <person name="Jarett J.K."/>
            <person name="Geller-Mcgrath D.E."/>
            <person name="Sieber C.M.K."/>
            <person name="Emerson J.B."/>
            <person name="Anantharaman K."/>
            <person name="Thomas B.C."/>
            <person name="Malmstrom R."/>
            <person name="Stieglmeier M."/>
            <person name="Klingl A."/>
            <person name="Woyke T."/>
            <person name="Ryan C.M."/>
            <person name="Banfield J.F."/>
        </authorList>
    </citation>
    <scope>NUCLEOTIDE SEQUENCE [LARGE SCALE GENOMIC DNA]</scope>
</reference>
<accession>A0A2H0W712</accession>
<evidence type="ECO:0000256" key="2">
    <source>
        <dbReference type="ARBA" id="ARBA00019841"/>
    </source>
</evidence>
<dbReference type="InterPro" id="IPR051673">
    <property type="entry name" value="SSDNA_exonuclease_RecJ"/>
</dbReference>